<keyword evidence="4" id="KW-1003">Cell membrane</keyword>
<feature type="transmembrane region" description="Helical" evidence="13">
    <location>
        <begin position="217"/>
        <end position="239"/>
    </location>
</feature>
<keyword evidence="11 13" id="KW-0868">Chloride</keyword>
<gene>
    <name evidence="15" type="ORF">CBOVIS_LOCUS2463</name>
</gene>
<evidence type="ECO:0000256" key="6">
    <source>
        <dbReference type="ARBA" id="ARBA00022989"/>
    </source>
</evidence>
<evidence type="ECO:0000256" key="14">
    <source>
        <dbReference type="SAM" id="MobiDB-lite"/>
    </source>
</evidence>
<dbReference type="GO" id="GO:0072320">
    <property type="term" value="F:volume-sensitive chloride channel activity"/>
    <property type="evidence" value="ECO:0007669"/>
    <property type="project" value="TreeGrafter"/>
</dbReference>
<keyword evidence="3 13" id="KW-0813">Transport</keyword>
<keyword evidence="16" id="KW-1185">Reference proteome</keyword>
<feature type="region of interest" description="Disordered" evidence="14">
    <location>
        <begin position="462"/>
        <end position="504"/>
    </location>
</feature>
<evidence type="ECO:0000256" key="5">
    <source>
        <dbReference type="ARBA" id="ARBA00022692"/>
    </source>
</evidence>
<dbReference type="InterPro" id="IPR006990">
    <property type="entry name" value="Tweety"/>
</dbReference>
<evidence type="ECO:0000256" key="7">
    <source>
        <dbReference type="ARBA" id="ARBA00023065"/>
    </source>
</evidence>
<dbReference type="GO" id="GO:0005886">
    <property type="term" value="C:plasma membrane"/>
    <property type="evidence" value="ECO:0007669"/>
    <property type="project" value="UniProtKB-SubCell"/>
</dbReference>
<accession>A0A8S1EIA2</accession>
<feature type="compositionally biased region" description="Polar residues" evidence="14">
    <location>
        <begin position="487"/>
        <end position="502"/>
    </location>
</feature>
<evidence type="ECO:0000256" key="8">
    <source>
        <dbReference type="ARBA" id="ARBA00023136"/>
    </source>
</evidence>
<dbReference type="GO" id="GO:0005229">
    <property type="term" value="F:intracellularly calcium-gated chloride channel activity"/>
    <property type="evidence" value="ECO:0007669"/>
    <property type="project" value="TreeGrafter"/>
</dbReference>
<dbReference type="GO" id="GO:0034707">
    <property type="term" value="C:chloride channel complex"/>
    <property type="evidence" value="ECO:0007669"/>
    <property type="project" value="UniProtKB-UniRule"/>
</dbReference>
<evidence type="ECO:0000256" key="3">
    <source>
        <dbReference type="ARBA" id="ARBA00022448"/>
    </source>
</evidence>
<evidence type="ECO:0000313" key="16">
    <source>
        <dbReference type="Proteomes" id="UP000494206"/>
    </source>
</evidence>
<evidence type="ECO:0000256" key="2">
    <source>
        <dbReference type="ARBA" id="ARBA00009849"/>
    </source>
</evidence>
<keyword evidence="9 13" id="KW-0869">Chloride channel</keyword>
<dbReference type="Proteomes" id="UP000494206">
    <property type="component" value="Unassembled WGS sequence"/>
</dbReference>
<feature type="transmembrane region" description="Helical" evidence="13">
    <location>
        <begin position="246"/>
        <end position="270"/>
    </location>
</feature>
<evidence type="ECO:0000256" key="12">
    <source>
        <dbReference type="ARBA" id="ARBA00023303"/>
    </source>
</evidence>
<reference evidence="15 16" key="1">
    <citation type="submission" date="2020-04" db="EMBL/GenBank/DDBJ databases">
        <authorList>
            <person name="Laetsch R D."/>
            <person name="Stevens L."/>
            <person name="Kumar S."/>
            <person name="Blaxter L. M."/>
        </authorList>
    </citation>
    <scope>NUCLEOTIDE SEQUENCE [LARGE SCALE GENOMIC DNA]</scope>
</reference>
<keyword evidence="8 13" id="KW-0472">Membrane</keyword>
<organism evidence="15 16">
    <name type="scientific">Caenorhabditis bovis</name>
    <dbReference type="NCBI Taxonomy" id="2654633"/>
    <lineage>
        <taxon>Eukaryota</taxon>
        <taxon>Metazoa</taxon>
        <taxon>Ecdysozoa</taxon>
        <taxon>Nematoda</taxon>
        <taxon>Chromadorea</taxon>
        <taxon>Rhabditida</taxon>
        <taxon>Rhabditina</taxon>
        <taxon>Rhabditomorpha</taxon>
        <taxon>Rhabditoidea</taxon>
        <taxon>Rhabditidae</taxon>
        <taxon>Peloderinae</taxon>
        <taxon>Caenorhabditis</taxon>
    </lineage>
</organism>
<dbReference type="OrthoDB" id="187568at2759"/>
<evidence type="ECO:0000313" key="15">
    <source>
        <dbReference type="EMBL" id="CAB3399317.1"/>
    </source>
</evidence>
<dbReference type="PANTHER" id="PTHR12424">
    <property type="entry name" value="TWEETY-RELATED"/>
    <property type="match status" value="1"/>
</dbReference>
<dbReference type="AlphaFoldDB" id="A0A8S1EIA2"/>
<feature type="transmembrane region" description="Helical" evidence="13">
    <location>
        <begin position="395"/>
        <end position="416"/>
    </location>
</feature>
<comment type="function">
    <text evidence="13">Probable chloride channel.</text>
</comment>
<evidence type="ECO:0000256" key="13">
    <source>
        <dbReference type="RuleBase" id="RU361114"/>
    </source>
</evidence>
<comment type="caution">
    <text evidence="15">The sequence shown here is derived from an EMBL/GenBank/DDBJ whole genome shotgun (WGS) entry which is preliminary data.</text>
</comment>
<sequence length="516" mass="57897">MTFASFWIDCFSHIPRLNFDFKWSKDIFNFNWKSEYFQGLALLACFGAAISLLLLITIVIVWICQSCRKNEATGKTRRRVRRLSTILFVLSVICFLILGVCLFANEHTNRGASISINSIINSKRSYQISLSQIDQFQDAALQTTLHLKDLEDSVHNASKTAKNTTLVQEIDKILTNITDEVEVIAKNGKLLEAKHDKDLDKLETLRRVMSTYESERWAFLVIVLSITICVLFAGVISFCKQSKKGAVVFSAIGFFIFLVVWMLIAVSFPLTTALTDFCRNGDSVTKHHLGNMYENVQFYNTCKPSTTHDNLPATISSHIALLNNIPSNKSKLDRLMELAFNSSSIITNSSAVVGDDVTKLLKLAGAVSSSSSCYVFHDDVANFYYGICDQAVAGMIVYFMGIFSLGLLLFALLIIVSKTWHLFSKLPHEYVEVDEDDPFFPRGANDSTIPVDIYGTHVYNPRTRERTEPSTNTTTGTAADEQITPLWAQNTSGPNSSMTRQPFLSDYGNYGDRYEM</sequence>
<evidence type="ECO:0000256" key="11">
    <source>
        <dbReference type="ARBA" id="ARBA00023214"/>
    </source>
</evidence>
<dbReference type="PANTHER" id="PTHR12424:SF8">
    <property type="entry name" value="PROTEIN TWEETY"/>
    <property type="match status" value="1"/>
</dbReference>
<protein>
    <recommendedName>
        <fullName evidence="13">Protein tweety homolog</fullName>
    </recommendedName>
</protein>
<keyword evidence="10" id="KW-0325">Glycoprotein</keyword>
<keyword evidence="6 13" id="KW-1133">Transmembrane helix</keyword>
<evidence type="ECO:0000256" key="1">
    <source>
        <dbReference type="ARBA" id="ARBA00004651"/>
    </source>
</evidence>
<dbReference type="Pfam" id="PF04906">
    <property type="entry name" value="Tweety"/>
    <property type="match status" value="1"/>
</dbReference>
<dbReference type="EMBL" id="CADEPM010000002">
    <property type="protein sequence ID" value="CAB3399317.1"/>
    <property type="molecule type" value="Genomic_DNA"/>
</dbReference>
<keyword evidence="12 13" id="KW-0407">Ion channel</keyword>
<evidence type="ECO:0000256" key="10">
    <source>
        <dbReference type="ARBA" id="ARBA00023180"/>
    </source>
</evidence>
<comment type="subcellular location">
    <subcellularLocation>
        <location evidence="1 13">Cell membrane</location>
        <topology evidence="1 13">Multi-pass membrane protein</topology>
    </subcellularLocation>
</comment>
<name>A0A8S1EIA2_9PELO</name>
<comment type="similarity">
    <text evidence="2 13">Belongs to the tweety family.</text>
</comment>
<dbReference type="Gene3D" id="1.20.140.150">
    <property type="match status" value="1"/>
</dbReference>
<feature type="transmembrane region" description="Helical" evidence="13">
    <location>
        <begin position="85"/>
        <end position="105"/>
    </location>
</feature>
<feature type="transmembrane region" description="Helical" evidence="13">
    <location>
        <begin position="40"/>
        <end position="64"/>
    </location>
</feature>
<evidence type="ECO:0000256" key="9">
    <source>
        <dbReference type="ARBA" id="ARBA00023173"/>
    </source>
</evidence>
<keyword evidence="7 13" id="KW-0406">Ion transport</keyword>
<proteinExistence type="inferred from homology"/>
<evidence type="ECO:0000256" key="4">
    <source>
        <dbReference type="ARBA" id="ARBA00022475"/>
    </source>
</evidence>
<keyword evidence="5 13" id="KW-0812">Transmembrane</keyword>